<dbReference type="AlphaFoldDB" id="X1V3I5"/>
<name>X1V3I5_9ZZZZ</name>
<feature type="non-terminal residue" evidence="1">
    <location>
        <position position="129"/>
    </location>
</feature>
<reference evidence="1" key="1">
    <citation type="journal article" date="2014" name="Front. Microbiol.">
        <title>High frequency of phylogenetically diverse reductive dehalogenase-homologous genes in deep subseafloor sedimentary metagenomes.</title>
        <authorList>
            <person name="Kawai M."/>
            <person name="Futagami T."/>
            <person name="Toyoda A."/>
            <person name="Takaki Y."/>
            <person name="Nishi S."/>
            <person name="Hori S."/>
            <person name="Arai W."/>
            <person name="Tsubouchi T."/>
            <person name="Morono Y."/>
            <person name="Uchiyama I."/>
            <person name="Ito T."/>
            <person name="Fujiyama A."/>
            <person name="Inagaki F."/>
            <person name="Takami H."/>
        </authorList>
    </citation>
    <scope>NUCLEOTIDE SEQUENCE</scope>
    <source>
        <strain evidence="1">Expedition CK06-06</strain>
    </source>
</reference>
<sequence>LIAKNIDPKDTSSPWITGSPDILSTIRSIIGVSFYKGRMGAYFGATGVYWLDVLGEINKNQLLIRNAGGGKKHIEVTEMPVELQLVYPILRGKDIGRWNYNCRLGVLFPQDINNPSKPIPISSMRKSYP</sequence>
<proteinExistence type="predicted"/>
<dbReference type="EMBL" id="BARW01040073">
    <property type="protein sequence ID" value="GAJ24328.1"/>
    <property type="molecule type" value="Genomic_DNA"/>
</dbReference>
<protein>
    <submittedName>
        <fullName evidence="1">Uncharacterized protein</fullName>
    </submittedName>
</protein>
<feature type="non-terminal residue" evidence="1">
    <location>
        <position position="1"/>
    </location>
</feature>
<evidence type="ECO:0000313" key="1">
    <source>
        <dbReference type="EMBL" id="GAJ24328.1"/>
    </source>
</evidence>
<organism evidence="1">
    <name type="scientific">marine sediment metagenome</name>
    <dbReference type="NCBI Taxonomy" id="412755"/>
    <lineage>
        <taxon>unclassified sequences</taxon>
        <taxon>metagenomes</taxon>
        <taxon>ecological metagenomes</taxon>
    </lineage>
</organism>
<gene>
    <name evidence="1" type="ORF">S12H4_60751</name>
</gene>
<accession>X1V3I5</accession>
<comment type="caution">
    <text evidence="1">The sequence shown here is derived from an EMBL/GenBank/DDBJ whole genome shotgun (WGS) entry which is preliminary data.</text>
</comment>